<name>A0A2B7YCZ1_POLH7</name>
<feature type="compositionally biased region" description="Low complexity" evidence="8">
    <location>
        <begin position="86"/>
        <end position="95"/>
    </location>
</feature>
<feature type="region of interest" description="Disordered" evidence="8">
    <location>
        <begin position="49"/>
        <end position="99"/>
    </location>
</feature>
<evidence type="ECO:0000256" key="5">
    <source>
        <dbReference type="ARBA" id="ARBA00022989"/>
    </source>
</evidence>
<evidence type="ECO:0000256" key="9">
    <source>
        <dbReference type="SAM" id="Phobius"/>
    </source>
</evidence>
<evidence type="ECO:0000256" key="4">
    <source>
        <dbReference type="ARBA" id="ARBA00022801"/>
    </source>
</evidence>
<feature type="compositionally biased region" description="Polar residues" evidence="8">
    <location>
        <begin position="49"/>
        <end position="60"/>
    </location>
</feature>
<keyword evidence="5 9" id="KW-1133">Transmembrane helix</keyword>
<dbReference type="InterPro" id="IPR022764">
    <property type="entry name" value="Peptidase_S54_rhomboid_dom"/>
</dbReference>
<feature type="compositionally biased region" description="Polar residues" evidence="8">
    <location>
        <begin position="67"/>
        <end position="81"/>
    </location>
</feature>
<dbReference type="AlphaFoldDB" id="A0A2B7YCZ1"/>
<proteinExistence type="inferred from homology"/>
<evidence type="ECO:0000256" key="7">
    <source>
        <dbReference type="SAM" id="Coils"/>
    </source>
</evidence>
<evidence type="ECO:0000256" key="8">
    <source>
        <dbReference type="SAM" id="MobiDB-lite"/>
    </source>
</evidence>
<keyword evidence="3 9" id="KW-0812">Transmembrane</keyword>
<feature type="transmembrane region" description="Helical" evidence="9">
    <location>
        <begin position="468"/>
        <end position="487"/>
    </location>
</feature>
<dbReference type="EMBL" id="PDNA01000052">
    <property type="protein sequence ID" value="PGH19135.1"/>
    <property type="molecule type" value="Genomic_DNA"/>
</dbReference>
<dbReference type="FunFam" id="1.20.1540.10:FF:000012">
    <property type="entry name" value="Rhomboid family protein"/>
    <property type="match status" value="1"/>
</dbReference>
<evidence type="ECO:0000256" key="6">
    <source>
        <dbReference type="ARBA" id="ARBA00023136"/>
    </source>
</evidence>
<dbReference type="Pfam" id="PF01694">
    <property type="entry name" value="Rhomboid"/>
    <property type="match status" value="1"/>
</dbReference>
<keyword evidence="12" id="KW-1185">Reference proteome</keyword>
<gene>
    <name evidence="11" type="ORF">AJ80_04213</name>
</gene>
<dbReference type="InterPro" id="IPR035952">
    <property type="entry name" value="Rhomboid-like_sf"/>
</dbReference>
<evidence type="ECO:0000256" key="2">
    <source>
        <dbReference type="ARBA" id="ARBA00009045"/>
    </source>
</evidence>
<evidence type="ECO:0000313" key="11">
    <source>
        <dbReference type="EMBL" id="PGH19135.1"/>
    </source>
</evidence>
<feature type="transmembrane region" description="Helical" evidence="9">
    <location>
        <begin position="508"/>
        <end position="531"/>
    </location>
</feature>
<feature type="transmembrane region" description="Helical" evidence="9">
    <location>
        <begin position="362"/>
        <end position="382"/>
    </location>
</feature>
<comment type="caution">
    <text evidence="11">The sequence shown here is derived from an EMBL/GenBank/DDBJ whole genome shotgun (WGS) entry which is preliminary data.</text>
</comment>
<evidence type="ECO:0000256" key="1">
    <source>
        <dbReference type="ARBA" id="ARBA00004141"/>
    </source>
</evidence>
<dbReference type="Proteomes" id="UP000224634">
    <property type="component" value="Unassembled WGS sequence"/>
</dbReference>
<feature type="domain" description="Peptidase S54 rhomboid" evidence="10">
    <location>
        <begin position="405"/>
        <end position="554"/>
    </location>
</feature>
<dbReference type="PANTHER" id="PTHR43731:SF14">
    <property type="entry name" value="PRESENILIN-ASSOCIATED RHOMBOID-LIKE PROTEIN, MITOCHONDRIAL"/>
    <property type="match status" value="1"/>
</dbReference>
<feature type="transmembrane region" description="Helical" evidence="9">
    <location>
        <begin position="324"/>
        <end position="342"/>
    </location>
</feature>
<reference evidence="11 12" key="1">
    <citation type="submission" date="2017-10" db="EMBL/GenBank/DDBJ databases">
        <title>Comparative genomics in systemic dimorphic fungi from Ajellomycetaceae.</title>
        <authorList>
            <person name="Munoz J.F."/>
            <person name="Mcewen J.G."/>
            <person name="Clay O.K."/>
            <person name="Cuomo C.A."/>
        </authorList>
    </citation>
    <scope>NUCLEOTIDE SEQUENCE [LARGE SCALE GENOMIC DNA]</scope>
    <source>
        <strain evidence="11 12">UAMH7299</strain>
    </source>
</reference>
<keyword evidence="4" id="KW-0378">Hydrolase</keyword>
<dbReference type="SUPFAM" id="SSF144091">
    <property type="entry name" value="Rhomboid-like"/>
    <property type="match status" value="1"/>
</dbReference>
<protein>
    <recommendedName>
        <fullName evidence="10">Peptidase S54 rhomboid domain-containing protein</fullName>
    </recommendedName>
</protein>
<dbReference type="GO" id="GO:0016020">
    <property type="term" value="C:membrane"/>
    <property type="evidence" value="ECO:0007669"/>
    <property type="project" value="UniProtKB-SubCell"/>
</dbReference>
<dbReference type="PANTHER" id="PTHR43731">
    <property type="entry name" value="RHOMBOID PROTEASE"/>
    <property type="match status" value="1"/>
</dbReference>
<feature type="coiled-coil region" evidence="7">
    <location>
        <begin position="179"/>
        <end position="207"/>
    </location>
</feature>
<dbReference type="OrthoDB" id="10260614at2759"/>
<feature type="transmembrane region" description="Helical" evidence="9">
    <location>
        <begin position="537"/>
        <end position="554"/>
    </location>
</feature>
<keyword evidence="6 9" id="KW-0472">Membrane</keyword>
<organism evidence="11 12">
    <name type="scientific">Polytolypa hystricis (strain UAMH7299)</name>
    <dbReference type="NCBI Taxonomy" id="1447883"/>
    <lineage>
        <taxon>Eukaryota</taxon>
        <taxon>Fungi</taxon>
        <taxon>Dikarya</taxon>
        <taxon>Ascomycota</taxon>
        <taxon>Pezizomycotina</taxon>
        <taxon>Eurotiomycetes</taxon>
        <taxon>Eurotiomycetidae</taxon>
        <taxon>Onygenales</taxon>
        <taxon>Onygenales incertae sedis</taxon>
        <taxon>Polytolypa</taxon>
    </lineage>
</organism>
<evidence type="ECO:0000256" key="3">
    <source>
        <dbReference type="ARBA" id="ARBA00022692"/>
    </source>
</evidence>
<comment type="similarity">
    <text evidence="2">Belongs to the peptidase S54 family.</text>
</comment>
<dbReference type="Gene3D" id="1.20.1540.10">
    <property type="entry name" value="Rhomboid-like"/>
    <property type="match status" value="1"/>
</dbReference>
<dbReference type="STRING" id="1447883.A0A2B7YCZ1"/>
<accession>A0A2B7YCZ1</accession>
<evidence type="ECO:0000313" key="12">
    <source>
        <dbReference type="Proteomes" id="UP000224634"/>
    </source>
</evidence>
<sequence length="578" mass="64456">MSNVFAATLRVPCLGIRASRSTVSQVRGLCSEVQSCYGSSRLGAQLRAWTTRSPSQQTHSALPRSSPLRSNRQSFHSSPSQPAWIRSSSNRSSQSAKPAAAKMEVGVTFQTRNLSQTEISQIFGLTRMSARMGNRVLKVLHGRRLAGTLDLDLPQDVRKATTQIAIDKGLEWLRQNHPLDEDAAILQRIEREEQEEEERLIRRAEELGIYKPQSGHFGAEIAKEGDVYGRSVLQEVRKVNEEENKRKEEIERQEWLESEAKEKEVLQKQIKKDTSLQKFEQTAIAEARPRADPEARPALAWIQRHHVRATATLDPSKLTKTKRLLPSLIVVLLTAGASYIFSETYTAPAHHERIWPNVPPTAATLMSLIGTNVLILGLWRLVPPAWRLLNRYFISVPMFPYSISMVGSMFSHQQVRHLATNMVILWFMGSRLHEEVGRGDFLSLFVASGAIASFTSLSAHVLGNNLTITSLGASGAIAGIVGAWCMLHKDDKLTFPLLPADWQQSLSANGSTFLAVIVAIEVLSLVSPIRIGAMDHWAHLGGYATGAVVGWLWRERKEKERKKRRSEEGFWGRLSGGG</sequence>
<dbReference type="InterPro" id="IPR050925">
    <property type="entry name" value="Rhomboid_protease_S54"/>
</dbReference>
<keyword evidence="7" id="KW-0175">Coiled coil</keyword>
<evidence type="ECO:0000259" key="10">
    <source>
        <dbReference type="Pfam" id="PF01694"/>
    </source>
</evidence>
<comment type="subcellular location">
    <subcellularLocation>
        <location evidence="1">Membrane</location>
        <topology evidence="1">Multi-pass membrane protein</topology>
    </subcellularLocation>
</comment>
<dbReference type="GO" id="GO:0004252">
    <property type="term" value="F:serine-type endopeptidase activity"/>
    <property type="evidence" value="ECO:0007669"/>
    <property type="project" value="InterPro"/>
</dbReference>
<dbReference type="GO" id="GO:0006465">
    <property type="term" value="P:signal peptide processing"/>
    <property type="evidence" value="ECO:0007669"/>
    <property type="project" value="TreeGrafter"/>
</dbReference>